<evidence type="ECO:0000313" key="9">
    <source>
        <dbReference type="Proteomes" id="UP000020681"/>
    </source>
</evidence>
<dbReference type="NCBIfam" id="NF033543">
    <property type="entry name" value="transpos_IS256"/>
    <property type="match status" value="1"/>
</dbReference>
<dbReference type="PROSITE" id="PS01007">
    <property type="entry name" value="TRANSPOSASE_MUTATOR"/>
    <property type="match status" value="1"/>
</dbReference>
<feature type="compositionally biased region" description="Low complexity" evidence="7">
    <location>
        <begin position="262"/>
        <end position="286"/>
    </location>
</feature>
<keyword evidence="4 6" id="KW-0238">DNA-binding</keyword>
<evidence type="ECO:0000256" key="2">
    <source>
        <dbReference type="ARBA" id="ARBA00010961"/>
    </source>
</evidence>
<gene>
    <name evidence="8" type="ORF">I551_0949</name>
</gene>
<evidence type="ECO:0000313" key="8">
    <source>
        <dbReference type="EMBL" id="EUA92571.1"/>
    </source>
</evidence>
<keyword evidence="9" id="KW-1185">Reference proteome</keyword>
<protein>
    <recommendedName>
        <fullName evidence="6">Mutator family transposase</fullName>
    </recommendedName>
</protein>
<sequence length="286" mass="31116">MRQAREAGVGLTGPGGLLKAMTKTVIEIALDEELSEHLGYDRHDRAGYGSGNSRNGTRSKTVLTDACGSIEIDVPRDRAGTFEPKIVEKRQRRLTDVDEVVLSLYARGLTTGEISAHFAHIYDAAVSKDTVSRITDRVLEEMTAWHTRPLERVYAAVFIDACTSRSATAKSAPAGLRRGRVDLAGHRDVLGMWAGEGDSESAKYWLAVLTELKNRGVADIFFLVCDGLKGLPDSVSAVFPDTVVQTCIIHLIRGTLRYPGASTTPRSPGRSSRSTPRSTLLRPPKP</sequence>
<keyword evidence="6" id="KW-0814">Transposable element</keyword>
<dbReference type="EMBL" id="JAOL01000074">
    <property type="protein sequence ID" value="EUA92571.1"/>
    <property type="molecule type" value="Genomic_DNA"/>
</dbReference>
<evidence type="ECO:0000256" key="7">
    <source>
        <dbReference type="SAM" id="MobiDB-lite"/>
    </source>
</evidence>
<dbReference type="PANTHER" id="PTHR33217">
    <property type="entry name" value="TRANSPOSASE FOR INSERTION SEQUENCE ELEMENT IS1081"/>
    <property type="match status" value="1"/>
</dbReference>
<keyword evidence="5 6" id="KW-0233">DNA recombination</keyword>
<feature type="region of interest" description="Disordered" evidence="7">
    <location>
        <begin position="259"/>
        <end position="286"/>
    </location>
</feature>
<dbReference type="PANTHER" id="PTHR33217:SF8">
    <property type="entry name" value="MUTATOR FAMILY TRANSPOSASE"/>
    <property type="match status" value="1"/>
</dbReference>
<dbReference type="InterPro" id="IPR001207">
    <property type="entry name" value="Transposase_mutator"/>
</dbReference>
<evidence type="ECO:0000256" key="1">
    <source>
        <dbReference type="ARBA" id="ARBA00002190"/>
    </source>
</evidence>
<name>A0ABN0R623_MYCUL</name>
<accession>A0ABN0R623</accession>
<evidence type="ECO:0000256" key="4">
    <source>
        <dbReference type="ARBA" id="ARBA00023125"/>
    </source>
</evidence>
<evidence type="ECO:0000256" key="5">
    <source>
        <dbReference type="ARBA" id="ARBA00023172"/>
    </source>
</evidence>
<evidence type="ECO:0000256" key="3">
    <source>
        <dbReference type="ARBA" id="ARBA00022578"/>
    </source>
</evidence>
<comment type="caution">
    <text evidence="8">The sequence shown here is derived from an EMBL/GenBank/DDBJ whole genome shotgun (WGS) entry which is preliminary data.</text>
</comment>
<comment type="similarity">
    <text evidence="2 6">Belongs to the transposase mutator family.</text>
</comment>
<evidence type="ECO:0000256" key="6">
    <source>
        <dbReference type="RuleBase" id="RU365089"/>
    </source>
</evidence>
<comment type="function">
    <text evidence="1 6">Required for the transposition of the insertion element.</text>
</comment>
<reference evidence="8 9" key="1">
    <citation type="submission" date="2014-01" db="EMBL/GenBank/DDBJ databases">
        <authorList>
            <person name="Dobos K."/>
            <person name="Lenaerts A."/>
            <person name="Ordway D."/>
            <person name="DeGroote M.A."/>
            <person name="Parker T."/>
            <person name="Sizemore C."/>
            <person name="Tallon L.J."/>
            <person name="Sadzewicz L.K."/>
            <person name="Sengamalay N."/>
            <person name="Fraser C.M."/>
            <person name="Hine E."/>
            <person name="Shefchek K.A."/>
            <person name="Das S.P."/>
            <person name="Tettelin H."/>
        </authorList>
    </citation>
    <scope>NUCLEOTIDE SEQUENCE [LARGE SCALE GENOMIC DNA]</scope>
    <source>
        <strain evidence="8 9">Harvey</strain>
    </source>
</reference>
<keyword evidence="3 6" id="KW-0815">Transposition</keyword>
<dbReference type="Pfam" id="PF00872">
    <property type="entry name" value="Transposase_mut"/>
    <property type="match status" value="1"/>
</dbReference>
<proteinExistence type="inferred from homology"/>
<organism evidence="8 9">
    <name type="scientific">Mycobacterium ulcerans str. Harvey</name>
    <dbReference type="NCBI Taxonomy" id="1299332"/>
    <lineage>
        <taxon>Bacteria</taxon>
        <taxon>Bacillati</taxon>
        <taxon>Actinomycetota</taxon>
        <taxon>Actinomycetes</taxon>
        <taxon>Mycobacteriales</taxon>
        <taxon>Mycobacteriaceae</taxon>
        <taxon>Mycobacterium</taxon>
        <taxon>Mycobacterium ulcerans group</taxon>
    </lineage>
</organism>
<dbReference type="Proteomes" id="UP000020681">
    <property type="component" value="Unassembled WGS sequence"/>
</dbReference>